<dbReference type="Proteomes" id="UP000293433">
    <property type="component" value="Unassembled WGS sequence"/>
</dbReference>
<keyword evidence="3" id="KW-1185">Reference proteome</keyword>
<accession>A0A4Q7LSZ6</accession>
<evidence type="ECO:0000313" key="3">
    <source>
        <dbReference type="Proteomes" id="UP000293433"/>
    </source>
</evidence>
<organism evidence="2 3">
    <name type="scientific">Sphaerotilus mobilis</name>
    <dbReference type="NCBI Taxonomy" id="47994"/>
    <lineage>
        <taxon>Bacteria</taxon>
        <taxon>Pseudomonadati</taxon>
        <taxon>Pseudomonadota</taxon>
        <taxon>Betaproteobacteria</taxon>
        <taxon>Burkholderiales</taxon>
        <taxon>Sphaerotilaceae</taxon>
        <taxon>Sphaerotilus</taxon>
    </lineage>
</organism>
<proteinExistence type="predicted"/>
<dbReference type="Gene3D" id="3.40.33.10">
    <property type="entry name" value="CAP"/>
    <property type="match status" value="1"/>
</dbReference>
<dbReference type="PANTHER" id="PTHR31157:SF1">
    <property type="entry name" value="SCP DOMAIN-CONTAINING PROTEIN"/>
    <property type="match status" value="1"/>
</dbReference>
<dbReference type="PANTHER" id="PTHR31157">
    <property type="entry name" value="SCP DOMAIN-CONTAINING PROTEIN"/>
    <property type="match status" value="1"/>
</dbReference>
<dbReference type="EMBL" id="SGWV01000008">
    <property type="protein sequence ID" value="RZS56839.1"/>
    <property type="molecule type" value="Genomic_DNA"/>
</dbReference>
<gene>
    <name evidence="2" type="ORF">EV685_1394</name>
</gene>
<protein>
    <submittedName>
        <fullName evidence="2">Uncharacterized protein YkwD</fullName>
    </submittedName>
</protein>
<sequence>MSLLVALNLALVACGGGGSDGATGAEGSAGEASPEPVTQTITGEAVLPAGEANCGELGMKEVATERLSLIRAQPQVCGGLGRYPAAGRVRWNAQLYEAAQVHSLDMANRSYFEHDGSAQDTPAQRVTNTGYRYVRVAENIARGPASSARKGLLDTAAAMKLWQESPPHCANLMSPSVTEIGLACVVNRSNVRYWTLVLARPAS</sequence>
<dbReference type="CDD" id="cd05379">
    <property type="entry name" value="CAP_bacterial"/>
    <property type="match status" value="1"/>
</dbReference>
<reference evidence="2 3" key="1">
    <citation type="submission" date="2019-02" db="EMBL/GenBank/DDBJ databases">
        <title>Genomic Encyclopedia of Type Strains, Phase IV (KMG-IV): sequencing the most valuable type-strain genomes for metagenomic binning, comparative biology and taxonomic classification.</title>
        <authorList>
            <person name="Goeker M."/>
        </authorList>
    </citation>
    <scope>NUCLEOTIDE SEQUENCE [LARGE SCALE GENOMIC DNA]</scope>
    <source>
        <strain evidence="2 3">DSM 10617</strain>
    </source>
</reference>
<dbReference type="SUPFAM" id="SSF55797">
    <property type="entry name" value="PR-1-like"/>
    <property type="match status" value="1"/>
</dbReference>
<feature type="domain" description="SCP" evidence="1">
    <location>
        <begin position="88"/>
        <end position="196"/>
    </location>
</feature>
<comment type="caution">
    <text evidence="2">The sequence shown here is derived from an EMBL/GenBank/DDBJ whole genome shotgun (WGS) entry which is preliminary data.</text>
</comment>
<dbReference type="InterPro" id="IPR035940">
    <property type="entry name" value="CAP_sf"/>
</dbReference>
<dbReference type="InterPro" id="IPR014044">
    <property type="entry name" value="CAP_dom"/>
</dbReference>
<evidence type="ECO:0000313" key="2">
    <source>
        <dbReference type="EMBL" id="RZS56839.1"/>
    </source>
</evidence>
<dbReference type="Pfam" id="PF00188">
    <property type="entry name" value="CAP"/>
    <property type="match status" value="1"/>
</dbReference>
<dbReference type="AlphaFoldDB" id="A0A4Q7LSZ6"/>
<evidence type="ECO:0000259" key="1">
    <source>
        <dbReference type="Pfam" id="PF00188"/>
    </source>
</evidence>
<name>A0A4Q7LSZ6_9BURK</name>
<dbReference type="RefSeq" id="WP_165396735.1">
    <property type="nucleotide sequence ID" value="NZ_SGWV01000008.1"/>
</dbReference>